<accession>A0ABP8D2K4</accession>
<comment type="cofactor">
    <cofactor evidence="1">
        <name>FMN</name>
        <dbReference type="ChEBI" id="CHEBI:58210"/>
    </cofactor>
</comment>
<evidence type="ECO:0000256" key="1">
    <source>
        <dbReference type="ARBA" id="ARBA00001917"/>
    </source>
</evidence>
<evidence type="ECO:0000313" key="7">
    <source>
        <dbReference type="Proteomes" id="UP001501682"/>
    </source>
</evidence>
<dbReference type="Proteomes" id="UP001501682">
    <property type="component" value="Unassembled WGS sequence"/>
</dbReference>
<keyword evidence="7" id="KW-1185">Reference proteome</keyword>
<dbReference type="Gene3D" id="2.30.110.10">
    <property type="entry name" value="Electron Transport, Fmn-binding Protein, Chain A"/>
    <property type="match status" value="1"/>
</dbReference>
<reference evidence="7" key="1">
    <citation type="journal article" date="2019" name="Int. J. Syst. Evol. Microbiol.">
        <title>The Global Catalogue of Microorganisms (GCM) 10K type strain sequencing project: providing services to taxonomists for standard genome sequencing and annotation.</title>
        <authorList>
            <consortium name="The Broad Institute Genomics Platform"/>
            <consortium name="The Broad Institute Genome Sequencing Center for Infectious Disease"/>
            <person name="Wu L."/>
            <person name="Ma J."/>
        </authorList>
    </citation>
    <scope>NUCLEOTIDE SEQUENCE [LARGE SCALE GENOMIC DNA]</scope>
    <source>
        <strain evidence="7">JCM 17633</strain>
    </source>
</reference>
<dbReference type="EMBL" id="BAABCB010000030">
    <property type="protein sequence ID" value="GAA4246346.1"/>
    <property type="molecule type" value="Genomic_DNA"/>
</dbReference>
<dbReference type="PANTHER" id="PTHR33798">
    <property type="entry name" value="FLAVOPROTEIN OXYGENASE"/>
    <property type="match status" value="1"/>
</dbReference>
<dbReference type="SMART" id="SM00903">
    <property type="entry name" value="Flavin_Reduct"/>
    <property type="match status" value="1"/>
</dbReference>
<organism evidence="6 7">
    <name type="scientific">Winogradskyella damuponensis</name>
    <dbReference type="NCBI Taxonomy" id="943939"/>
    <lineage>
        <taxon>Bacteria</taxon>
        <taxon>Pseudomonadati</taxon>
        <taxon>Bacteroidota</taxon>
        <taxon>Flavobacteriia</taxon>
        <taxon>Flavobacteriales</taxon>
        <taxon>Flavobacteriaceae</taxon>
        <taxon>Winogradskyella</taxon>
    </lineage>
</organism>
<dbReference type="RefSeq" id="WP_334465735.1">
    <property type="nucleotide sequence ID" value="NZ_BAABCB010000030.1"/>
</dbReference>
<evidence type="ECO:0000256" key="3">
    <source>
        <dbReference type="ARBA" id="ARBA00022643"/>
    </source>
</evidence>
<keyword evidence="2" id="KW-0285">Flavoprotein</keyword>
<evidence type="ECO:0000256" key="2">
    <source>
        <dbReference type="ARBA" id="ARBA00022630"/>
    </source>
</evidence>
<sequence length="289" mass="31865">MVSFNPQDLTTGILHGYLLSAVAPRPIAFASTIDAKGNPNLSPFSFFNVFSANPPILIFSPARRVRDNTTKHTLENVEITKEVVINVVNYDMVHQASLSSTEYPEGVNEFEKAGLTMLPSDKVKPFRVAESPIQLECKVNDIVHLGTEGGAGNLVICEVVKLHISEEVLNDDKTINQEALDLVARAGGSYYSRAKKGFFEIPKPLATKGIGVDNMPEHVRNSMILTGNNLGMLGNVDALPTKDEVNQFVENISERYPDIKTASHREKHKLARNYLSYGDVKSAWKLLLS</sequence>
<keyword evidence="3" id="KW-0288">FMN</keyword>
<name>A0ABP8D2K4_9FLAO</name>
<dbReference type="InterPro" id="IPR002563">
    <property type="entry name" value="Flavin_Rdtase-like_dom"/>
</dbReference>
<dbReference type="InterPro" id="IPR012349">
    <property type="entry name" value="Split_barrel_FMN-bd"/>
</dbReference>
<evidence type="ECO:0000256" key="4">
    <source>
        <dbReference type="ARBA" id="ARBA00038054"/>
    </source>
</evidence>
<proteinExistence type="inferred from homology"/>
<feature type="domain" description="Flavin reductase like" evidence="5">
    <location>
        <begin position="20"/>
        <end position="178"/>
    </location>
</feature>
<dbReference type="Pfam" id="PF01613">
    <property type="entry name" value="Flavin_Reduct"/>
    <property type="match status" value="1"/>
</dbReference>
<evidence type="ECO:0000259" key="5">
    <source>
        <dbReference type="SMART" id="SM00903"/>
    </source>
</evidence>
<dbReference type="PANTHER" id="PTHR33798:SF5">
    <property type="entry name" value="FLAVIN REDUCTASE LIKE DOMAIN-CONTAINING PROTEIN"/>
    <property type="match status" value="1"/>
</dbReference>
<protein>
    <submittedName>
        <fullName evidence="6">Flavin reductase family protein</fullName>
    </submittedName>
</protein>
<gene>
    <name evidence="6" type="ORF">GCM10022292_32430</name>
</gene>
<comment type="similarity">
    <text evidence="4">Belongs to the flavoredoxin family.</text>
</comment>
<evidence type="ECO:0000313" key="6">
    <source>
        <dbReference type="EMBL" id="GAA4246346.1"/>
    </source>
</evidence>
<dbReference type="SUPFAM" id="SSF50475">
    <property type="entry name" value="FMN-binding split barrel"/>
    <property type="match status" value="1"/>
</dbReference>
<comment type="caution">
    <text evidence="6">The sequence shown here is derived from an EMBL/GenBank/DDBJ whole genome shotgun (WGS) entry which is preliminary data.</text>
</comment>